<reference evidence="3 5" key="3">
    <citation type="submission" date="2019-03" db="EMBL/GenBank/DDBJ databases">
        <authorList>
            <consortium name="Pathogen Informatics"/>
        </authorList>
    </citation>
    <scope>NUCLEOTIDE SEQUENCE [LARGE SCALE GENOMIC DNA]</scope>
    <source>
        <strain evidence="3 5">NCTC12282</strain>
    </source>
</reference>
<dbReference type="InterPro" id="IPR009677">
    <property type="entry name" value="DUF1266"/>
</dbReference>
<dbReference type="Pfam" id="PF06889">
    <property type="entry name" value="DUF1266"/>
    <property type="match status" value="1"/>
</dbReference>
<name>A0A2C6DJC5_9GAMM</name>
<dbReference type="AlphaFoldDB" id="A0A2C6DJC5"/>
<evidence type="ECO:0000313" key="4">
    <source>
        <dbReference type="Proteomes" id="UP000224974"/>
    </source>
</evidence>
<protein>
    <submittedName>
        <fullName evidence="2">DUF1266 domain-containing protein</fullName>
    </submittedName>
    <submittedName>
        <fullName evidence="3">Protein of uncharacterized function (DUF1266)</fullName>
    </submittedName>
</protein>
<keyword evidence="4" id="KW-1185">Reference proteome</keyword>
<dbReference type="Proteomes" id="UP000224974">
    <property type="component" value="Unassembled WGS sequence"/>
</dbReference>
<feature type="domain" description="DUF1266" evidence="1">
    <location>
        <begin position="46"/>
        <end position="221"/>
    </location>
</feature>
<accession>A0A2C6DJC5</accession>
<reference evidence="4" key="2">
    <citation type="submission" date="2017-09" db="EMBL/GenBank/DDBJ databases">
        <title>FDA dAtabase for Regulatory Grade micrObial Sequences (FDA-ARGOS): Supporting development and validation of Infectious Disease Dx tests.</title>
        <authorList>
            <person name="Minogue T."/>
            <person name="Wolcott M."/>
            <person name="Wasieloski L."/>
            <person name="Aguilar W."/>
            <person name="Moore D."/>
            <person name="Tallon L."/>
            <person name="Sadzewicz L."/>
            <person name="Ott S."/>
            <person name="Zhao X."/>
            <person name="Nagaraj S."/>
            <person name="Vavikolanu K."/>
            <person name="Aluvathingal J."/>
            <person name="Nadendla S."/>
            <person name="Sichtig H."/>
        </authorList>
    </citation>
    <scope>NUCLEOTIDE SEQUENCE [LARGE SCALE GENOMIC DNA]</scope>
    <source>
        <strain evidence="4">FDAARGOS_387</strain>
    </source>
</reference>
<dbReference type="STRING" id="1111728.GCA_000427805_04460"/>
<evidence type="ECO:0000313" key="2">
    <source>
        <dbReference type="EMBL" id="PHI28545.1"/>
    </source>
</evidence>
<dbReference type="OrthoDB" id="8970044at2"/>
<evidence type="ECO:0000313" key="3">
    <source>
        <dbReference type="EMBL" id="VFS46502.1"/>
    </source>
</evidence>
<sequence length="240" mass="28041">MVDLLMDQEYQRWLFTFSAPTAALNLEYGASYFAPNFFPEDSSIDLKESWDITSKQDLIATVIRMVEEGHADELAYPYFLWHQILPDSWQAFVNAQEEPRQILLEFVAETAGICGSGGIQAWDLSRMGYLCRIGVLNGWFTERESLWFQSRIASRARHYYDSWQQYTNGFLTGRAFWLSLNEERDRYKRYALHNKGKLDTNVSVIRNLFTRPDSPYLSVAWDIEIIDIDKPESLSEVDWS</sequence>
<gene>
    <name evidence="2" type="ORF">CRN84_03960</name>
    <name evidence="3" type="ORF">NCTC12282_01411</name>
</gene>
<reference evidence="2" key="1">
    <citation type="submission" date="2017-09" db="EMBL/GenBank/DDBJ databases">
        <title>FDA dAtabase for Regulatory Grade micrObial Sequences (FDA-ARGOS): Supporting development and validation of Infectious Disease Dx tests.</title>
        <authorList>
            <person name="Minogue T."/>
            <person name="Wolcott M."/>
            <person name="Wasieloski L."/>
            <person name="Aguilar W."/>
            <person name="Moore D."/>
            <person name="Tallon L.J."/>
            <person name="Sadzewicz L."/>
            <person name="Ott S."/>
            <person name="Zhao X."/>
            <person name="Nagaraj S."/>
            <person name="Vavikolanu K."/>
            <person name="Aluvathingal J."/>
            <person name="Nadendla S."/>
            <person name="Sichtig H."/>
        </authorList>
    </citation>
    <scope>NUCLEOTIDE SEQUENCE</scope>
    <source>
        <strain evidence="2">FDAARGOS_387</strain>
    </source>
</reference>
<dbReference type="Proteomes" id="UP000373449">
    <property type="component" value="Unassembled WGS sequence"/>
</dbReference>
<evidence type="ECO:0000313" key="5">
    <source>
        <dbReference type="Proteomes" id="UP000373449"/>
    </source>
</evidence>
<organism evidence="2 4">
    <name type="scientific">Budvicia aquatica</name>
    <dbReference type="NCBI Taxonomy" id="82979"/>
    <lineage>
        <taxon>Bacteria</taxon>
        <taxon>Pseudomonadati</taxon>
        <taxon>Pseudomonadota</taxon>
        <taxon>Gammaproteobacteria</taxon>
        <taxon>Enterobacterales</taxon>
        <taxon>Budviciaceae</taxon>
        <taxon>Budvicia</taxon>
    </lineage>
</organism>
<dbReference type="EMBL" id="CAADJA010000002">
    <property type="protein sequence ID" value="VFS46502.1"/>
    <property type="molecule type" value="Genomic_DNA"/>
</dbReference>
<proteinExistence type="predicted"/>
<evidence type="ECO:0000259" key="1">
    <source>
        <dbReference type="Pfam" id="PF06889"/>
    </source>
</evidence>
<dbReference type="EMBL" id="PDDX01000001">
    <property type="protein sequence ID" value="PHI28545.1"/>
    <property type="molecule type" value="Genomic_DNA"/>
</dbReference>